<feature type="compositionally biased region" description="Acidic residues" evidence="5">
    <location>
        <begin position="625"/>
        <end position="637"/>
    </location>
</feature>
<evidence type="ECO:0000256" key="5">
    <source>
        <dbReference type="SAM" id="MobiDB-lite"/>
    </source>
</evidence>
<dbReference type="CDD" id="cd00268">
    <property type="entry name" value="DEADc"/>
    <property type="match status" value="1"/>
</dbReference>
<feature type="compositionally biased region" description="Basic and acidic residues" evidence="5">
    <location>
        <begin position="562"/>
        <end position="574"/>
    </location>
</feature>
<evidence type="ECO:0000256" key="2">
    <source>
        <dbReference type="ARBA" id="ARBA00022801"/>
    </source>
</evidence>
<feature type="region of interest" description="Disordered" evidence="5">
    <location>
        <begin position="517"/>
        <end position="673"/>
    </location>
</feature>
<evidence type="ECO:0000259" key="6">
    <source>
        <dbReference type="PROSITE" id="PS51192"/>
    </source>
</evidence>
<keyword evidence="2" id="KW-0378">Hydrolase</keyword>
<dbReference type="SUPFAM" id="SSF52540">
    <property type="entry name" value="P-loop containing nucleoside triphosphate hydrolases"/>
    <property type="match status" value="1"/>
</dbReference>
<dbReference type="GO" id="GO:0016787">
    <property type="term" value="F:hydrolase activity"/>
    <property type="evidence" value="ECO:0007669"/>
    <property type="project" value="UniProtKB-KW"/>
</dbReference>
<dbReference type="AlphaFoldDB" id="A0A7S2ZBP0"/>
<sequence>MDVVGFVGPVAYSAAGNETISSKICFQRRQRLARTRTVLRAIEKDVIVGDIPEESPDNDDDFEEIEVPEDEFDVVGKGGAPEKESQVLVLGDLDVDEESDEPKKWSQVIDVAAPEDGSILEDFFFEVLLESHDLQYTLTMDLDKPRPTKIQSAVVPWALEGRDIVICSHTGTGKTMAFLLPIIEQIEEDSDEVQAMIVAPTRELAMQISGECDKLIQRMDVRSMPLIGGANPARQIEKMKKNKPHIVVGTPGRLAELYESRKLKLSSVRMTVVDEVDQCLSQGFIDTLGSLMKRVSNSNQLIFASATADRVSVRNFALKWMKEPMLVRVEAERRMPKKVSHHYCVVPKRKRIETLRKIAFSQEEQVGSVIAFVDSQSNVDTAAEALSRMGADSVVSLRGDADKRERASVMQGFRNGKAKLLIATEIAARGLDLPEVSIVVNLDLPTDSDHYIHRAGRCGRAGAEGTVVSLTTKENAFVVSKLEKEMGVDIIHSTVYGGKIIRAEELPGEVRKRRELSNEAYRSKMAESRDSKPEGRTRTENKARPASPLVNKKKQKKKDRKKHDAEVTPKKQTERSAMYKQKLKEAYREKKKKEGEGARGQRQHSLTPNSKSGSRGPRPGKEPIDNEENEFYDDDDDLRASGTDNPSKKKQKPKRRARNMRDRANDEKWVGNR</sequence>
<dbReference type="PANTHER" id="PTHR47963">
    <property type="entry name" value="DEAD-BOX ATP-DEPENDENT RNA HELICASE 47, MITOCHONDRIAL"/>
    <property type="match status" value="1"/>
</dbReference>
<evidence type="ECO:0000256" key="1">
    <source>
        <dbReference type="ARBA" id="ARBA00022741"/>
    </source>
</evidence>
<feature type="compositionally biased region" description="Basic residues" evidence="5">
    <location>
        <begin position="648"/>
        <end position="658"/>
    </location>
</feature>
<dbReference type="InterPro" id="IPR027417">
    <property type="entry name" value="P-loop_NTPase"/>
</dbReference>
<feature type="compositionally biased region" description="Basic and acidic residues" evidence="5">
    <location>
        <begin position="659"/>
        <end position="673"/>
    </location>
</feature>
<dbReference type="GO" id="GO:0003723">
    <property type="term" value="F:RNA binding"/>
    <property type="evidence" value="ECO:0007669"/>
    <property type="project" value="TreeGrafter"/>
</dbReference>
<feature type="compositionally biased region" description="Basic and acidic residues" evidence="5">
    <location>
        <begin position="517"/>
        <end position="543"/>
    </location>
</feature>
<dbReference type="SMART" id="SM00487">
    <property type="entry name" value="DEXDc"/>
    <property type="match status" value="1"/>
</dbReference>
<keyword evidence="4" id="KW-0067">ATP-binding</keyword>
<reference evidence="8" key="1">
    <citation type="submission" date="2021-01" db="EMBL/GenBank/DDBJ databases">
        <authorList>
            <person name="Corre E."/>
            <person name="Pelletier E."/>
            <person name="Niang G."/>
            <person name="Scheremetjew M."/>
            <person name="Finn R."/>
            <person name="Kale V."/>
            <person name="Holt S."/>
            <person name="Cochrane G."/>
            <person name="Meng A."/>
            <person name="Brown T."/>
            <person name="Cohen L."/>
        </authorList>
    </citation>
    <scope>NUCLEOTIDE SEQUENCE</scope>
    <source>
        <strain evidence="8">CCMP 769</strain>
    </source>
</reference>
<feature type="domain" description="Helicase ATP-binding" evidence="6">
    <location>
        <begin position="155"/>
        <end position="326"/>
    </location>
</feature>
<evidence type="ECO:0000313" key="8">
    <source>
        <dbReference type="EMBL" id="CAE0033257.1"/>
    </source>
</evidence>
<dbReference type="PANTHER" id="PTHR47963:SF10">
    <property type="entry name" value="ATP-DEPENDENT RNA HELICASE DDX6_DHH1"/>
    <property type="match status" value="1"/>
</dbReference>
<feature type="compositionally biased region" description="Polar residues" evidence="5">
    <location>
        <begin position="603"/>
        <end position="613"/>
    </location>
</feature>
<dbReference type="GO" id="GO:0005524">
    <property type="term" value="F:ATP binding"/>
    <property type="evidence" value="ECO:0007669"/>
    <property type="project" value="UniProtKB-KW"/>
</dbReference>
<dbReference type="CDD" id="cd18787">
    <property type="entry name" value="SF2_C_DEAD"/>
    <property type="match status" value="1"/>
</dbReference>
<dbReference type="InterPro" id="IPR001650">
    <property type="entry name" value="Helicase_C-like"/>
</dbReference>
<feature type="compositionally biased region" description="Basic and acidic residues" evidence="5">
    <location>
        <begin position="582"/>
        <end position="599"/>
    </location>
</feature>
<evidence type="ECO:0008006" key="9">
    <source>
        <dbReference type="Google" id="ProtNLM"/>
    </source>
</evidence>
<evidence type="ECO:0000256" key="4">
    <source>
        <dbReference type="ARBA" id="ARBA00022840"/>
    </source>
</evidence>
<name>A0A7S2ZBP0_9RHOD</name>
<evidence type="ECO:0000259" key="7">
    <source>
        <dbReference type="PROSITE" id="PS51194"/>
    </source>
</evidence>
<organism evidence="8">
    <name type="scientific">Rhodosorus marinus</name>
    <dbReference type="NCBI Taxonomy" id="101924"/>
    <lineage>
        <taxon>Eukaryota</taxon>
        <taxon>Rhodophyta</taxon>
        <taxon>Stylonematophyceae</taxon>
        <taxon>Stylonematales</taxon>
        <taxon>Stylonemataceae</taxon>
        <taxon>Rhodosorus</taxon>
    </lineage>
</organism>
<keyword evidence="1" id="KW-0547">Nucleotide-binding</keyword>
<dbReference type="Pfam" id="PF00271">
    <property type="entry name" value="Helicase_C"/>
    <property type="match status" value="1"/>
</dbReference>
<dbReference type="InterPro" id="IPR050547">
    <property type="entry name" value="DEAD_box_RNA_helicases"/>
</dbReference>
<protein>
    <recommendedName>
        <fullName evidence="9">RNA helicase</fullName>
    </recommendedName>
</protein>
<dbReference type="InterPro" id="IPR011545">
    <property type="entry name" value="DEAD/DEAH_box_helicase_dom"/>
</dbReference>
<dbReference type="InterPro" id="IPR014001">
    <property type="entry name" value="Helicase_ATP-bd"/>
</dbReference>
<proteinExistence type="predicted"/>
<dbReference type="InterPro" id="IPR044742">
    <property type="entry name" value="DEAD/DEAH_RhlB"/>
</dbReference>
<gene>
    <name evidence="8" type="ORF">RMAR00112_LOCUS1197</name>
</gene>
<dbReference type="Gene3D" id="3.40.50.300">
    <property type="entry name" value="P-loop containing nucleotide triphosphate hydrolases"/>
    <property type="match status" value="2"/>
</dbReference>
<dbReference type="Pfam" id="PF00270">
    <property type="entry name" value="DEAD"/>
    <property type="match status" value="1"/>
</dbReference>
<feature type="compositionally biased region" description="Basic residues" evidence="5">
    <location>
        <begin position="551"/>
        <end position="561"/>
    </location>
</feature>
<accession>A0A7S2ZBP0</accession>
<dbReference type="PROSITE" id="PS51194">
    <property type="entry name" value="HELICASE_CTER"/>
    <property type="match status" value="1"/>
</dbReference>
<evidence type="ECO:0000256" key="3">
    <source>
        <dbReference type="ARBA" id="ARBA00022806"/>
    </source>
</evidence>
<dbReference type="EMBL" id="HBHW01001460">
    <property type="protein sequence ID" value="CAE0033257.1"/>
    <property type="molecule type" value="Transcribed_RNA"/>
</dbReference>
<dbReference type="PROSITE" id="PS51192">
    <property type="entry name" value="HELICASE_ATP_BIND_1"/>
    <property type="match status" value="1"/>
</dbReference>
<dbReference type="SMART" id="SM00490">
    <property type="entry name" value="HELICc"/>
    <property type="match status" value="1"/>
</dbReference>
<keyword evidence="3" id="KW-0347">Helicase</keyword>
<dbReference type="GO" id="GO:0003724">
    <property type="term" value="F:RNA helicase activity"/>
    <property type="evidence" value="ECO:0007669"/>
    <property type="project" value="TreeGrafter"/>
</dbReference>
<feature type="domain" description="Helicase C-terminal" evidence="7">
    <location>
        <begin position="354"/>
        <end position="502"/>
    </location>
</feature>